<dbReference type="Gene3D" id="3.30.428.10">
    <property type="entry name" value="HIT-like"/>
    <property type="match status" value="1"/>
</dbReference>
<sequence length="212" mass="22655">MLLSCLPGKQAPSAQSHGDEPGEAAPVTGCPFCKIAEEAPSSPDSYAAPSKPVPSTLTSTPSPTRLVLTSDRFVAFHDRTPRAAVHLLAIPREHVGSVKSLSGKPGAELVDSLHAFGRQALEMASSSTSRPSSQRLYGFHIPPFNSVDHLHLHCLEYPLTVTGRIKYCATQSKGRKLKGWTWFVEAEQARGILARGRGVKVGSVYADQAEGA</sequence>
<dbReference type="Proteomes" id="UP000245884">
    <property type="component" value="Unassembled WGS sequence"/>
</dbReference>
<dbReference type="InterPro" id="IPR036265">
    <property type="entry name" value="HIT-like_sf"/>
</dbReference>
<dbReference type="GO" id="GO:0000166">
    <property type="term" value="F:nucleotide binding"/>
    <property type="evidence" value="ECO:0007669"/>
    <property type="project" value="UniProtKB-KW"/>
</dbReference>
<proteinExistence type="predicted"/>
<feature type="domain" description="HIT" evidence="7">
    <location>
        <begin position="53"/>
        <end position="167"/>
    </location>
</feature>
<dbReference type="GeneID" id="37028895"/>
<organism evidence="8 9">
    <name type="scientific">Jaminaea rosea</name>
    <dbReference type="NCBI Taxonomy" id="1569628"/>
    <lineage>
        <taxon>Eukaryota</taxon>
        <taxon>Fungi</taxon>
        <taxon>Dikarya</taxon>
        <taxon>Basidiomycota</taxon>
        <taxon>Ustilaginomycotina</taxon>
        <taxon>Exobasidiomycetes</taxon>
        <taxon>Microstromatales</taxon>
        <taxon>Microstromatales incertae sedis</taxon>
        <taxon>Jaminaea</taxon>
    </lineage>
</organism>
<dbReference type="PROSITE" id="PS51084">
    <property type="entry name" value="HIT_2"/>
    <property type="match status" value="1"/>
</dbReference>
<gene>
    <name evidence="8" type="ORF">BDZ90DRAFT_234591</name>
</gene>
<feature type="short sequence motif" description="Histidine triad motif" evidence="4 5">
    <location>
        <begin position="149"/>
        <end position="153"/>
    </location>
</feature>
<dbReference type="PANTHER" id="PTHR12486:SF5">
    <property type="entry name" value="ADENOSINE 5'-MONOPHOSPHORAMIDASE HINT3"/>
    <property type="match status" value="1"/>
</dbReference>
<dbReference type="Pfam" id="PF11969">
    <property type="entry name" value="DcpS_C"/>
    <property type="match status" value="1"/>
</dbReference>
<dbReference type="InterPro" id="IPR001310">
    <property type="entry name" value="Histidine_triad_HIT"/>
</dbReference>
<dbReference type="PANTHER" id="PTHR12486">
    <property type="entry name" value="APRATAXIN-RELATED"/>
    <property type="match status" value="1"/>
</dbReference>
<feature type="active site" description="Tele-AMP-histidine intermediate" evidence="3">
    <location>
        <position position="151"/>
    </location>
</feature>
<feature type="region of interest" description="Disordered" evidence="6">
    <location>
        <begin position="1"/>
        <end position="25"/>
    </location>
</feature>
<protein>
    <recommendedName>
        <fullName evidence="7">HIT domain-containing protein</fullName>
    </recommendedName>
</protein>
<dbReference type="EMBL" id="KZ819678">
    <property type="protein sequence ID" value="PWN24983.1"/>
    <property type="molecule type" value="Genomic_DNA"/>
</dbReference>
<keyword evidence="1" id="KW-0547">Nucleotide-binding</keyword>
<dbReference type="GO" id="GO:0016787">
    <property type="term" value="F:hydrolase activity"/>
    <property type="evidence" value="ECO:0007669"/>
    <property type="project" value="UniProtKB-KW"/>
</dbReference>
<keyword evidence="9" id="KW-1185">Reference proteome</keyword>
<evidence type="ECO:0000256" key="4">
    <source>
        <dbReference type="PIRSR" id="PIRSR601310-3"/>
    </source>
</evidence>
<evidence type="ECO:0000313" key="9">
    <source>
        <dbReference type="Proteomes" id="UP000245884"/>
    </source>
</evidence>
<evidence type="ECO:0000313" key="8">
    <source>
        <dbReference type="EMBL" id="PWN24983.1"/>
    </source>
</evidence>
<dbReference type="RefSeq" id="XP_025359595.1">
    <property type="nucleotide sequence ID" value="XM_025507072.1"/>
</dbReference>
<dbReference type="SUPFAM" id="SSF54197">
    <property type="entry name" value="HIT-like"/>
    <property type="match status" value="1"/>
</dbReference>
<dbReference type="OrthoDB" id="1915375at2759"/>
<dbReference type="PRINTS" id="PR00332">
    <property type="entry name" value="HISTRIAD"/>
</dbReference>
<dbReference type="InterPro" id="IPR011146">
    <property type="entry name" value="HIT-like"/>
</dbReference>
<accession>A0A316UM19</accession>
<dbReference type="STRING" id="1569628.A0A316UM19"/>
<evidence type="ECO:0000256" key="5">
    <source>
        <dbReference type="PROSITE-ProRule" id="PRU00464"/>
    </source>
</evidence>
<evidence type="ECO:0000256" key="6">
    <source>
        <dbReference type="SAM" id="MobiDB-lite"/>
    </source>
</evidence>
<name>A0A316UM19_9BASI</name>
<evidence type="ECO:0000256" key="2">
    <source>
        <dbReference type="ARBA" id="ARBA00022801"/>
    </source>
</evidence>
<reference evidence="8 9" key="1">
    <citation type="journal article" date="2018" name="Mol. Biol. Evol.">
        <title>Broad Genomic Sampling Reveals a Smut Pathogenic Ancestry of the Fungal Clade Ustilaginomycotina.</title>
        <authorList>
            <person name="Kijpornyongpan T."/>
            <person name="Mondo S.J."/>
            <person name="Barry K."/>
            <person name="Sandor L."/>
            <person name="Lee J."/>
            <person name="Lipzen A."/>
            <person name="Pangilinan J."/>
            <person name="LaButti K."/>
            <person name="Hainaut M."/>
            <person name="Henrissat B."/>
            <person name="Grigoriev I.V."/>
            <person name="Spatafora J.W."/>
            <person name="Aime M.C."/>
        </authorList>
    </citation>
    <scope>NUCLEOTIDE SEQUENCE [LARGE SCALE GENOMIC DNA]</scope>
    <source>
        <strain evidence="8 9">MCA 5214</strain>
    </source>
</reference>
<feature type="region of interest" description="Disordered" evidence="6">
    <location>
        <begin position="40"/>
        <end position="62"/>
    </location>
</feature>
<keyword evidence="2" id="KW-0378">Hydrolase</keyword>
<evidence type="ECO:0000256" key="1">
    <source>
        <dbReference type="ARBA" id="ARBA00022741"/>
    </source>
</evidence>
<evidence type="ECO:0000256" key="3">
    <source>
        <dbReference type="PIRSR" id="PIRSR601310-1"/>
    </source>
</evidence>
<dbReference type="AlphaFoldDB" id="A0A316UM19"/>
<evidence type="ECO:0000259" key="7">
    <source>
        <dbReference type="PROSITE" id="PS51084"/>
    </source>
</evidence>